<dbReference type="Proteomes" id="UP000326396">
    <property type="component" value="Linkage Group LG2"/>
</dbReference>
<evidence type="ECO:0000313" key="1">
    <source>
        <dbReference type="EMBL" id="KAD4584802.1"/>
    </source>
</evidence>
<dbReference type="AlphaFoldDB" id="A0A5N6Q0J5"/>
<sequence length="77" mass="8999">MKNLHFSIVSSSRFQQNPTKICIAISGTLDFSDCHCRRYWISSKHENQKDARRLPADLSTMPQTYQVLQMDNFMEVC</sequence>
<dbReference type="EMBL" id="SZYD01000012">
    <property type="protein sequence ID" value="KAD4584802.1"/>
    <property type="molecule type" value="Genomic_DNA"/>
</dbReference>
<comment type="caution">
    <text evidence="2">The sequence shown here is derived from an EMBL/GenBank/DDBJ whole genome shotgun (WGS) entry which is preliminary data.</text>
</comment>
<reference evidence="2 3" key="1">
    <citation type="submission" date="2019-05" db="EMBL/GenBank/DDBJ databases">
        <title>Mikania micrantha, genome provides insights into the molecular mechanism of rapid growth.</title>
        <authorList>
            <person name="Liu B."/>
        </authorList>
    </citation>
    <scope>NUCLEOTIDE SEQUENCE [LARGE SCALE GENOMIC DNA]</scope>
    <source>
        <strain evidence="2">NLD-2019</strain>
        <tissue evidence="2">Leaf</tissue>
    </source>
</reference>
<evidence type="ECO:0000313" key="3">
    <source>
        <dbReference type="Proteomes" id="UP000326396"/>
    </source>
</evidence>
<name>A0A5N6Q0J5_9ASTR</name>
<proteinExistence type="predicted"/>
<protein>
    <submittedName>
        <fullName evidence="2">Uncharacterized protein</fullName>
    </submittedName>
</protein>
<gene>
    <name evidence="2" type="ORF">E3N88_01235</name>
    <name evidence="1" type="ORF">E3N88_22403</name>
</gene>
<dbReference type="EMBL" id="SZYD01000001">
    <property type="protein sequence ID" value="KAD7478099.1"/>
    <property type="molecule type" value="Genomic_DNA"/>
</dbReference>
<evidence type="ECO:0000313" key="2">
    <source>
        <dbReference type="EMBL" id="KAD7478099.1"/>
    </source>
</evidence>
<accession>A0A5N6Q0J5</accession>
<keyword evidence="3" id="KW-1185">Reference proteome</keyword>
<organism evidence="2 3">
    <name type="scientific">Mikania micrantha</name>
    <name type="common">bitter vine</name>
    <dbReference type="NCBI Taxonomy" id="192012"/>
    <lineage>
        <taxon>Eukaryota</taxon>
        <taxon>Viridiplantae</taxon>
        <taxon>Streptophyta</taxon>
        <taxon>Embryophyta</taxon>
        <taxon>Tracheophyta</taxon>
        <taxon>Spermatophyta</taxon>
        <taxon>Magnoliopsida</taxon>
        <taxon>eudicotyledons</taxon>
        <taxon>Gunneridae</taxon>
        <taxon>Pentapetalae</taxon>
        <taxon>asterids</taxon>
        <taxon>campanulids</taxon>
        <taxon>Asterales</taxon>
        <taxon>Asteraceae</taxon>
        <taxon>Asteroideae</taxon>
        <taxon>Heliantheae alliance</taxon>
        <taxon>Eupatorieae</taxon>
        <taxon>Mikania</taxon>
    </lineage>
</organism>
<dbReference type="Proteomes" id="UP000326396">
    <property type="component" value="Linkage Group LG1"/>
</dbReference>